<dbReference type="Gene3D" id="3.40.50.850">
    <property type="entry name" value="Isochorismatase-like"/>
    <property type="match status" value="1"/>
</dbReference>
<dbReference type="Pfam" id="PF00857">
    <property type="entry name" value="Isochorismatase"/>
    <property type="match status" value="1"/>
</dbReference>
<gene>
    <name evidence="2" type="ORF">BD821_11338</name>
</gene>
<dbReference type="EMBL" id="PTIS01000013">
    <property type="protein sequence ID" value="PPK47818.1"/>
    <property type="molecule type" value="Genomic_DNA"/>
</dbReference>
<reference evidence="2 3" key="1">
    <citation type="submission" date="2018-02" db="EMBL/GenBank/DDBJ databases">
        <title>Genomic Encyclopedia of Archaeal and Bacterial Type Strains, Phase II (KMG-II): from individual species to whole genera.</title>
        <authorList>
            <person name="Goeker M."/>
        </authorList>
    </citation>
    <scope>NUCLEOTIDE SEQUENCE [LARGE SCALE GENOMIC DNA]</scope>
    <source>
        <strain evidence="2 3">DSM 15099</strain>
    </source>
</reference>
<dbReference type="STRING" id="37659.GCA_000703125_01900"/>
<protein>
    <submittedName>
        <fullName evidence="2">Nicotinamidase-related amidase</fullName>
    </submittedName>
</protein>
<dbReference type="InterPro" id="IPR000868">
    <property type="entry name" value="Isochorismatase-like_dom"/>
</dbReference>
<feature type="domain" description="Isochorismatase-like" evidence="1">
    <location>
        <begin position="5"/>
        <end position="180"/>
    </location>
</feature>
<dbReference type="InterPro" id="IPR036380">
    <property type="entry name" value="Isochorismatase-like_sf"/>
</dbReference>
<organism evidence="2 3">
    <name type="scientific">Clostridium algidicarnis DSM 15099</name>
    <dbReference type="NCBI Taxonomy" id="1121295"/>
    <lineage>
        <taxon>Bacteria</taxon>
        <taxon>Bacillati</taxon>
        <taxon>Bacillota</taxon>
        <taxon>Clostridia</taxon>
        <taxon>Eubacteriales</taxon>
        <taxon>Clostridiaceae</taxon>
        <taxon>Clostridium</taxon>
    </lineage>
</organism>
<proteinExistence type="predicted"/>
<dbReference type="Proteomes" id="UP000239863">
    <property type="component" value="Unassembled WGS sequence"/>
</dbReference>
<evidence type="ECO:0000313" key="3">
    <source>
        <dbReference type="Proteomes" id="UP000239863"/>
    </source>
</evidence>
<comment type="caution">
    <text evidence="2">The sequence shown here is derived from an EMBL/GenBank/DDBJ whole genome shotgun (WGS) entry which is preliminary data.</text>
</comment>
<name>A0A2S6FWA0_9CLOT</name>
<dbReference type="SUPFAM" id="SSF52499">
    <property type="entry name" value="Isochorismatase-like hydrolases"/>
    <property type="match status" value="1"/>
</dbReference>
<evidence type="ECO:0000313" key="2">
    <source>
        <dbReference type="EMBL" id="PPK47818.1"/>
    </source>
</evidence>
<sequence>MMTKLLVVVDYQNDFVDGTLGFIKAKTLEMPIYNKVNEYLKNKDKVLFTYDTHYENYLDTREGKALPISHCIKDTDGHMLYGKLNEFINSKATLHYNKEGFGIEPKDMVKLASEIGKNINEIELVGVVTNMCVISNVIMFQSQYRNAEIIVDERLCASFNDELHEKALDVIESLQVKVINRK</sequence>
<dbReference type="AlphaFoldDB" id="A0A2S6FWA0"/>
<accession>A0A2S6FWA0</accession>
<evidence type="ECO:0000259" key="1">
    <source>
        <dbReference type="Pfam" id="PF00857"/>
    </source>
</evidence>